<feature type="domain" description="TtsA-like Glycoside hydrolase family 108" evidence="1">
    <location>
        <begin position="11"/>
        <end position="127"/>
    </location>
</feature>
<evidence type="ECO:0000259" key="2">
    <source>
        <dbReference type="Pfam" id="PF09374"/>
    </source>
</evidence>
<dbReference type="SUPFAM" id="SSF53955">
    <property type="entry name" value="Lysozyme-like"/>
    <property type="match status" value="1"/>
</dbReference>
<sequence>MTAFFQKAHDFTARWEGGLSDHPADPGGLTNYGVSLRWVQDLARQAREDCLRQAHSCDGCSDARTPRCGYASLDMDMDGDVDGDDIRACTRAQAAALFKKHFWDKLGCGGLPLPLAVTLYDGAVNMGPARAVRQMQRAMNTVGEAELDHYVPIAEDGVMGPATGQLAEALEQGGKHWFAARQVLRLRDTFYRDLAARRPSMQVFLAGWRNRVKALNQYLAELEREDG</sequence>
<dbReference type="Pfam" id="PF05838">
    <property type="entry name" value="Glyco_hydro_108"/>
    <property type="match status" value="1"/>
</dbReference>
<name>A0A212L8R9_9BACT</name>
<evidence type="ECO:0000259" key="1">
    <source>
        <dbReference type="Pfam" id="PF05838"/>
    </source>
</evidence>
<dbReference type="Gene3D" id="1.20.141.10">
    <property type="entry name" value="Chitosanase, subunit A, domain 1"/>
    <property type="match status" value="1"/>
</dbReference>
<feature type="domain" description="Peptidoglycan binding" evidence="2">
    <location>
        <begin position="131"/>
        <end position="212"/>
    </location>
</feature>
<dbReference type="AlphaFoldDB" id="A0A212L8R9"/>
<organism evidence="3">
    <name type="scientific">uncultured Desulfovibrio sp</name>
    <dbReference type="NCBI Taxonomy" id="167968"/>
    <lineage>
        <taxon>Bacteria</taxon>
        <taxon>Pseudomonadati</taxon>
        <taxon>Thermodesulfobacteriota</taxon>
        <taxon>Desulfovibrionia</taxon>
        <taxon>Desulfovibrionales</taxon>
        <taxon>Desulfovibrionaceae</taxon>
        <taxon>Desulfovibrio</taxon>
        <taxon>environmental samples</taxon>
    </lineage>
</organism>
<dbReference type="InterPro" id="IPR018537">
    <property type="entry name" value="Peptidoglycan-bd_3"/>
</dbReference>
<evidence type="ECO:0000313" key="3">
    <source>
        <dbReference type="EMBL" id="SCM73972.1"/>
    </source>
</evidence>
<dbReference type="InterPro" id="IPR018247">
    <property type="entry name" value="EF_Hand_1_Ca_BS"/>
</dbReference>
<dbReference type="InterPro" id="IPR023346">
    <property type="entry name" value="Lysozyme-like_dom_sf"/>
</dbReference>
<dbReference type="InterPro" id="IPR008565">
    <property type="entry name" value="TtsA-like_GH18_dom"/>
</dbReference>
<accession>A0A212L8R9</accession>
<dbReference type="PROSITE" id="PS00018">
    <property type="entry name" value="EF_HAND_1"/>
    <property type="match status" value="1"/>
</dbReference>
<gene>
    <name evidence="3" type="ORF">KL86DES1_21654</name>
</gene>
<dbReference type="RefSeq" id="WP_179980950.1">
    <property type="nucleotide sequence ID" value="NZ_LT608333.1"/>
</dbReference>
<reference evidence="3" key="1">
    <citation type="submission" date="2016-08" db="EMBL/GenBank/DDBJ databases">
        <authorList>
            <person name="Seilhamer J.J."/>
        </authorList>
    </citation>
    <scope>NUCLEOTIDE SEQUENCE</scope>
    <source>
        <strain evidence="3">86-1</strain>
    </source>
</reference>
<proteinExistence type="predicted"/>
<protein>
    <submittedName>
        <fullName evidence="3">Uncharacterized protein</fullName>
    </submittedName>
</protein>
<dbReference type="EMBL" id="FMJC01000002">
    <property type="protein sequence ID" value="SCM73972.1"/>
    <property type="molecule type" value="Genomic_DNA"/>
</dbReference>
<dbReference type="Pfam" id="PF09374">
    <property type="entry name" value="PG_binding_3"/>
    <property type="match status" value="1"/>
</dbReference>